<sequence>MFQKIKQNILHHYLTKEVNQHRIKLIRLIAIDETMATNRPLFDVNNNFELIKILIQMLLMLIISD</sequence>
<organism evidence="1 2">
    <name type="scientific">Dermatophagoides pteronyssinus</name>
    <name type="common">European house dust mite</name>
    <dbReference type="NCBI Taxonomy" id="6956"/>
    <lineage>
        <taxon>Eukaryota</taxon>
        <taxon>Metazoa</taxon>
        <taxon>Ecdysozoa</taxon>
        <taxon>Arthropoda</taxon>
        <taxon>Chelicerata</taxon>
        <taxon>Arachnida</taxon>
        <taxon>Acari</taxon>
        <taxon>Acariformes</taxon>
        <taxon>Sarcoptiformes</taxon>
        <taxon>Astigmata</taxon>
        <taxon>Psoroptidia</taxon>
        <taxon>Analgoidea</taxon>
        <taxon>Pyroglyphidae</taxon>
        <taxon>Dermatophagoidinae</taxon>
        <taxon>Dermatophagoides</taxon>
    </lineage>
</organism>
<protein>
    <submittedName>
        <fullName evidence="1">Uncharacterized protein</fullName>
    </submittedName>
</protein>
<reference evidence="1 2" key="2">
    <citation type="journal article" date="2022" name="Mol. Biol. Evol.">
        <title>Comparative Genomics Reveals Insights into the Divergent Evolution of Astigmatic Mites and Household Pest Adaptations.</title>
        <authorList>
            <person name="Xiong Q."/>
            <person name="Wan A.T."/>
            <person name="Liu X."/>
            <person name="Fung C.S."/>
            <person name="Xiao X."/>
            <person name="Malainual N."/>
            <person name="Hou J."/>
            <person name="Wang L."/>
            <person name="Wang M."/>
            <person name="Yang K.Y."/>
            <person name="Cui Y."/>
            <person name="Leung E.L."/>
            <person name="Nong W."/>
            <person name="Shin S.K."/>
            <person name="Au S.W."/>
            <person name="Jeong K.Y."/>
            <person name="Chew F.T."/>
            <person name="Hui J.H."/>
            <person name="Leung T.F."/>
            <person name="Tungtrongchitr A."/>
            <person name="Zhong N."/>
            <person name="Liu Z."/>
            <person name="Tsui S.K."/>
        </authorList>
    </citation>
    <scope>NUCLEOTIDE SEQUENCE [LARGE SCALE GENOMIC DNA]</scope>
    <source>
        <strain evidence="1">Derp</strain>
    </source>
</reference>
<proteinExistence type="predicted"/>
<evidence type="ECO:0000313" key="2">
    <source>
        <dbReference type="Proteomes" id="UP000887458"/>
    </source>
</evidence>
<accession>A0ABQ8J4B4</accession>
<name>A0ABQ8J4B4_DERPT</name>
<gene>
    <name evidence="1" type="ORF">DERP_007337</name>
</gene>
<keyword evidence="2" id="KW-1185">Reference proteome</keyword>
<evidence type="ECO:0000313" key="1">
    <source>
        <dbReference type="EMBL" id="KAH9417340.1"/>
    </source>
</evidence>
<dbReference type="EMBL" id="NJHN03000077">
    <property type="protein sequence ID" value="KAH9417340.1"/>
    <property type="molecule type" value="Genomic_DNA"/>
</dbReference>
<reference evidence="1 2" key="1">
    <citation type="journal article" date="2018" name="J. Allergy Clin. Immunol.">
        <title>High-quality assembly of Dermatophagoides pteronyssinus genome and transcriptome reveals a wide range of novel allergens.</title>
        <authorList>
            <person name="Liu X.Y."/>
            <person name="Yang K.Y."/>
            <person name="Wang M.Q."/>
            <person name="Kwok J.S."/>
            <person name="Zeng X."/>
            <person name="Yang Z."/>
            <person name="Xiao X.J."/>
            <person name="Lau C.P."/>
            <person name="Li Y."/>
            <person name="Huang Z.M."/>
            <person name="Ba J.G."/>
            <person name="Yim A.K."/>
            <person name="Ouyang C.Y."/>
            <person name="Ngai S.M."/>
            <person name="Chan T.F."/>
            <person name="Leung E.L."/>
            <person name="Liu L."/>
            <person name="Liu Z.G."/>
            <person name="Tsui S.K."/>
        </authorList>
    </citation>
    <scope>NUCLEOTIDE SEQUENCE [LARGE SCALE GENOMIC DNA]</scope>
    <source>
        <strain evidence="1">Derp</strain>
    </source>
</reference>
<comment type="caution">
    <text evidence="1">The sequence shown here is derived from an EMBL/GenBank/DDBJ whole genome shotgun (WGS) entry which is preliminary data.</text>
</comment>
<dbReference type="Proteomes" id="UP000887458">
    <property type="component" value="Unassembled WGS sequence"/>
</dbReference>